<keyword evidence="1" id="KW-0812">Transmembrane</keyword>
<gene>
    <name evidence="2" type="ORF">DAD186_16040</name>
</gene>
<evidence type="ECO:0000256" key="1">
    <source>
        <dbReference type="SAM" id="Phobius"/>
    </source>
</evidence>
<keyword evidence="1" id="KW-1133">Transmembrane helix</keyword>
<feature type="transmembrane region" description="Helical" evidence="1">
    <location>
        <begin position="12"/>
        <end position="30"/>
    </location>
</feature>
<proteinExistence type="predicted"/>
<evidence type="ECO:0000313" key="2">
    <source>
        <dbReference type="EMBL" id="ANP28154.1"/>
    </source>
</evidence>
<name>A0A1B0ZJF4_9MICO</name>
<protein>
    <submittedName>
        <fullName evidence="2">Uncharacterized protein</fullName>
    </submittedName>
</protein>
<accession>A0A1B0ZJF4</accession>
<evidence type="ECO:0000313" key="3">
    <source>
        <dbReference type="Proteomes" id="UP000092596"/>
    </source>
</evidence>
<dbReference type="KEGG" id="dva:DAD186_16040"/>
<sequence length="117" mass="12727">MRGSKRRFFCQGFFRTLLANLFPAWTTGLFPGDAVRSVATEVADVRDRATFVFVGAFAGFAVFPCFVRFVSGARLVGSGEVSVSWGLAGEAPPGGRGFVFRRLPTTRCGFFLSPRFG</sequence>
<keyword evidence="1" id="KW-0472">Membrane</keyword>
<organism evidence="2 3">
    <name type="scientific">Dermabacter vaginalis</name>
    <dbReference type="NCBI Taxonomy" id="1630135"/>
    <lineage>
        <taxon>Bacteria</taxon>
        <taxon>Bacillati</taxon>
        <taxon>Actinomycetota</taxon>
        <taxon>Actinomycetes</taxon>
        <taxon>Micrococcales</taxon>
        <taxon>Dermabacteraceae</taxon>
        <taxon>Dermabacter</taxon>
    </lineage>
</organism>
<dbReference type="AlphaFoldDB" id="A0A1B0ZJF4"/>
<feature type="transmembrane region" description="Helical" evidence="1">
    <location>
        <begin position="50"/>
        <end position="70"/>
    </location>
</feature>
<reference evidence="2 3" key="1">
    <citation type="submission" date="2015-06" db="EMBL/GenBank/DDBJ databases">
        <title>Investigation of pathophysiology for high-risk pregnancy and development of treatment modality based on it.</title>
        <authorList>
            <person name="Kim B.-C."/>
            <person name="Lim S."/>
        </authorList>
    </citation>
    <scope>NUCLEOTIDE SEQUENCE [LARGE SCALE GENOMIC DNA]</scope>
    <source>
        <strain evidence="2 3">AD1-86</strain>
    </source>
</reference>
<dbReference type="EMBL" id="CP012117">
    <property type="protein sequence ID" value="ANP28154.1"/>
    <property type="molecule type" value="Genomic_DNA"/>
</dbReference>
<dbReference type="Proteomes" id="UP000092596">
    <property type="component" value="Chromosome"/>
</dbReference>